<gene>
    <name evidence="1" type="primary">pif1</name>
    <name evidence="1" type="ORF">SPIL2461_LOCUS12155</name>
</gene>
<proteinExistence type="predicted"/>
<dbReference type="Pfam" id="PF13604">
    <property type="entry name" value="AAA_30"/>
    <property type="match status" value="1"/>
</dbReference>
<comment type="caution">
    <text evidence="1">The sequence shown here is derived from an EMBL/GenBank/DDBJ whole genome shotgun (WGS) entry which is preliminary data.</text>
</comment>
<dbReference type="InterPro" id="IPR027417">
    <property type="entry name" value="P-loop_NTPase"/>
</dbReference>
<keyword evidence="2" id="KW-1185">Reference proteome</keyword>
<sequence length="587" mass="67487">MIMQLAAQQQKQFLCPGEVKKFVVPVPWERQEIPQVAQRYMDCEWRNDDMSLLEFLRKAGADGQISQKYRRQHRLSFRRCNVAIELEQWMNRYQADGQVLVAAITYTRSSDRHCGQWLLLNVPFRKVDDLWQPDAARLPQSLRCLGLCLLHRPDFWRNPDCLTAEMTAEARADLYIKHPDPPLHGVASTPSGPLQLAPEQALIIQTISERVEYALQARWGAEEDDAEAWGVWLDEQQHAPYQNQVSVVLGPAGSGKSTAVEQAVMRATRLGAHVGIACPTGMLATHYKTRHPDLDVDTVHGMFALHWQEAQTLDIMKKYDMIVIDEVGQLPQWVFERLLRLWDAADRRPALVFVGDFCQLTGVDGTTARQSPRWAQMWIMQLRDMKRCKCPRLRWKLELLRSATPSKQQLRKILRHHRAPTHRRPHAGAPTSNDIAEVLRETPRTTFLTITRQASKRLNECQHQVAAEEYHMTIYEGMRVRITRNEDKERGFVNGMGATVQRMRRSGVQVITDAGRILLVHPVTHEIILSDGSIRRMTFFPLRLGYSTTLHKVQGATLSHITLWLDRPGVRAALYVALSRVQYDEDW</sequence>
<protein>
    <submittedName>
        <fullName evidence="1">Pif1 protein</fullName>
    </submittedName>
</protein>
<accession>A0A812SJX5</accession>
<evidence type="ECO:0000313" key="2">
    <source>
        <dbReference type="Proteomes" id="UP000649617"/>
    </source>
</evidence>
<dbReference type="OrthoDB" id="416437at2759"/>
<dbReference type="AlphaFoldDB" id="A0A812SJX5"/>
<dbReference type="Gene3D" id="2.30.30.940">
    <property type="match status" value="1"/>
</dbReference>
<name>A0A812SJX5_SYMPI</name>
<dbReference type="Proteomes" id="UP000649617">
    <property type="component" value="Unassembled WGS sequence"/>
</dbReference>
<dbReference type="EMBL" id="CAJNIZ010024474">
    <property type="protein sequence ID" value="CAE7477370.1"/>
    <property type="molecule type" value="Genomic_DNA"/>
</dbReference>
<dbReference type="SUPFAM" id="SSF52540">
    <property type="entry name" value="P-loop containing nucleoside triphosphate hydrolases"/>
    <property type="match status" value="2"/>
</dbReference>
<evidence type="ECO:0000313" key="1">
    <source>
        <dbReference type="EMBL" id="CAE7477370.1"/>
    </source>
</evidence>
<organism evidence="1 2">
    <name type="scientific">Symbiodinium pilosum</name>
    <name type="common">Dinoflagellate</name>
    <dbReference type="NCBI Taxonomy" id="2952"/>
    <lineage>
        <taxon>Eukaryota</taxon>
        <taxon>Sar</taxon>
        <taxon>Alveolata</taxon>
        <taxon>Dinophyceae</taxon>
        <taxon>Suessiales</taxon>
        <taxon>Symbiodiniaceae</taxon>
        <taxon>Symbiodinium</taxon>
    </lineage>
</organism>
<reference evidence="1" key="1">
    <citation type="submission" date="2021-02" db="EMBL/GenBank/DDBJ databases">
        <authorList>
            <person name="Dougan E. K."/>
            <person name="Rhodes N."/>
            <person name="Thang M."/>
            <person name="Chan C."/>
        </authorList>
    </citation>
    <scope>NUCLEOTIDE SEQUENCE</scope>
</reference>
<dbReference type="Gene3D" id="3.40.50.300">
    <property type="entry name" value="P-loop containing nucleotide triphosphate hydrolases"/>
    <property type="match status" value="2"/>
</dbReference>